<name>A0A9Q0UKV4_SALPP</name>
<sequence length="110" mass="11960">MRNHTSITLIILIKTPPPPLSKFNTPMLPSLKQEAGFFKETTGTGLDLGDKVKSETLSDSSIAATIPNPTAPPPFSKFLGDLLAIEKVSVKVVNKDRQIFGLLLSIFRPN</sequence>
<dbReference type="EMBL" id="JAPFFK010000012">
    <property type="protein sequence ID" value="KAJ6732031.1"/>
    <property type="molecule type" value="Genomic_DNA"/>
</dbReference>
<evidence type="ECO:0000313" key="2">
    <source>
        <dbReference type="Proteomes" id="UP001151532"/>
    </source>
</evidence>
<protein>
    <submittedName>
        <fullName evidence="1">Uncharacterized protein</fullName>
    </submittedName>
</protein>
<dbReference type="AlphaFoldDB" id="A0A9Q0UKV4"/>
<proteinExistence type="predicted"/>
<keyword evidence="2" id="KW-1185">Reference proteome</keyword>
<dbReference type="Proteomes" id="UP001151532">
    <property type="component" value="Chromosome 18"/>
</dbReference>
<reference evidence="1" key="1">
    <citation type="submission" date="2022-11" db="EMBL/GenBank/DDBJ databases">
        <authorList>
            <person name="Hyden B.L."/>
            <person name="Feng K."/>
            <person name="Yates T."/>
            <person name="Jawdy S."/>
            <person name="Smart L.B."/>
            <person name="Muchero W."/>
        </authorList>
    </citation>
    <scope>NUCLEOTIDE SEQUENCE</scope>
    <source>
        <tissue evidence="1">Shoot tip</tissue>
    </source>
</reference>
<reference evidence="1" key="2">
    <citation type="journal article" date="2023" name="Int. J. Mol. Sci.">
        <title>De Novo Assembly and Annotation of 11 Diverse Shrub Willow (Salix) Genomes Reveals Novel Gene Organization in Sex-Linked Regions.</title>
        <authorList>
            <person name="Hyden B."/>
            <person name="Feng K."/>
            <person name="Yates T.B."/>
            <person name="Jawdy S."/>
            <person name="Cereghino C."/>
            <person name="Smart L.B."/>
            <person name="Muchero W."/>
        </authorList>
    </citation>
    <scope>NUCLEOTIDE SEQUENCE</scope>
    <source>
        <tissue evidence="1">Shoot tip</tissue>
    </source>
</reference>
<comment type="caution">
    <text evidence="1">The sequence shown here is derived from an EMBL/GenBank/DDBJ whole genome shotgun (WGS) entry which is preliminary data.</text>
</comment>
<evidence type="ECO:0000313" key="1">
    <source>
        <dbReference type="EMBL" id="KAJ6732031.1"/>
    </source>
</evidence>
<organism evidence="1 2">
    <name type="scientific">Salix purpurea</name>
    <name type="common">Purple osier willow</name>
    <dbReference type="NCBI Taxonomy" id="77065"/>
    <lineage>
        <taxon>Eukaryota</taxon>
        <taxon>Viridiplantae</taxon>
        <taxon>Streptophyta</taxon>
        <taxon>Embryophyta</taxon>
        <taxon>Tracheophyta</taxon>
        <taxon>Spermatophyta</taxon>
        <taxon>Magnoliopsida</taxon>
        <taxon>eudicotyledons</taxon>
        <taxon>Gunneridae</taxon>
        <taxon>Pentapetalae</taxon>
        <taxon>rosids</taxon>
        <taxon>fabids</taxon>
        <taxon>Malpighiales</taxon>
        <taxon>Salicaceae</taxon>
        <taxon>Saliceae</taxon>
        <taxon>Salix</taxon>
    </lineage>
</organism>
<accession>A0A9Q0UKV4</accession>
<gene>
    <name evidence="1" type="ORF">OIU79_003205</name>
</gene>